<evidence type="ECO:0000313" key="2">
    <source>
        <dbReference type="Proteomes" id="UP000222310"/>
    </source>
</evidence>
<dbReference type="RefSeq" id="WP_099065889.1">
    <property type="nucleotide sequence ID" value="NZ_LAHD01000002.1"/>
</dbReference>
<protein>
    <submittedName>
        <fullName evidence="1">Uncharacterized protein</fullName>
    </submittedName>
</protein>
<gene>
    <name evidence="1" type="ORF">VF08_01195</name>
</gene>
<reference evidence="1 2" key="1">
    <citation type="submission" date="2015-02" db="EMBL/GenBank/DDBJ databases">
        <title>Nostoc linckia genome annotation.</title>
        <authorList>
            <person name="Zhou Z."/>
        </authorList>
    </citation>
    <scope>NUCLEOTIDE SEQUENCE [LARGE SCALE GENOMIC DNA]</scope>
    <source>
        <strain evidence="2">z8</strain>
    </source>
</reference>
<organism evidence="1 2">
    <name type="scientific">Nostoc linckia z8</name>
    <dbReference type="NCBI Taxonomy" id="1628746"/>
    <lineage>
        <taxon>Bacteria</taxon>
        <taxon>Bacillati</taxon>
        <taxon>Cyanobacteriota</taxon>
        <taxon>Cyanophyceae</taxon>
        <taxon>Nostocales</taxon>
        <taxon>Nostocaceae</taxon>
        <taxon>Nostoc</taxon>
    </lineage>
</organism>
<dbReference type="EMBL" id="LAHD01000002">
    <property type="protein sequence ID" value="PHK07246.1"/>
    <property type="molecule type" value="Genomic_DNA"/>
</dbReference>
<name>A0A9Q5ZH23_NOSLI</name>
<dbReference type="Proteomes" id="UP000222310">
    <property type="component" value="Unassembled WGS sequence"/>
</dbReference>
<sequence>MSEKPTQIKISLGHRRQILDEIAASEKRSVSETVCLLLDIILDNLDQIKEVAEVEKRTFIDMAQLWVAEGEEGKAAADFIKAIASNEQVSDTTCIKVARVLDVEPEQIIHLRNCIRDRQPNGK</sequence>
<comment type="caution">
    <text evidence="1">The sequence shown here is derived from an EMBL/GenBank/DDBJ whole genome shotgun (WGS) entry which is preliminary data.</text>
</comment>
<dbReference type="AlphaFoldDB" id="A0A9Q5ZH23"/>
<accession>A0A9Q5ZH23</accession>
<dbReference type="GeneID" id="57092078"/>
<proteinExistence type="predicted"/>
<evidence type="ECO:0000313" key="1">
    <source>
        <dbReference type="EMBL" id="PHK07246.1"/>
    </source>
</evidence>